<evidence type="ECO:0000313" key="2">
    <source>
        <dbReference type="EMBL" id="SCC49080.1"/>
    </source>
</evidence>
<feature type="chain" id="PRO_5008691499" evidence="1">
    <location>
        <begin position="18"/>
        <end position="76"/>
    </location>
</feature>
<dbReference type="Proteomes" id="UP000242818">
    <property type="component" value="Unassembled WGS sequence"/>
</dbReference>
<reference evidence="2 3" key="1">
    <citation type="submission" date="2016-08" db="EMBL/GenBank/DDBJ databases">
        <authorList>
            <person name="Seilhamer J.J."/>
        </authorList>
    </citation>
    <scope>NUCLEOTIDE SEQUENCE [LARGE SCALE GENOMIC DNA]</scope>
    <source>
        <strain evidence="2 3">A37T2</strain>
    </source>
</reference>
<dbReference type="STRING" id="1335309.GA0116948_110157"/>
<feature type="signal peptide" evidence="1">
    <location>
        <begin position="1"/>
        <end position="17"/>
    </location>
</feature>
<dbReference type="AlphaFoldDB" id="A0A1C4EZQ7"/>
<proteinExistence type="predicted"/>
<protein>
    <submittedName>
        <fullName evidence="2">Uncharacterized protein</fullName>
    </submittedName>
</protein>
<evidence type="ECO:0000313" key="3">
    <source>
        <dbReference type="Proteomes" id="UP000242818"/>
    </source>
</evidence>
<name>A0A1C4EZQ7_9BACT</name>
<dbReference type="EMBL" id="FMAR01000010">
    <property type="protein sequence ID" value="SCC49080.1"/>
    <property type="molecule type" value="Genomic_DNA"/>
</dbReference>
<gene>
    <name evidence="2" type="ORF">GA0116948_110157</name>
</gene>
<sequence>MKSILLVVLLAFTGAFAASAQTRVVIRPVPVAVRPAVVVAPAVPVVVATPVSPVIVRPAAVVVRPAIRRRVVVVRR</sequence>
<keyword evidence="3" id="KW-1185">Reference proteome</keyword>
<evidence type="ECO:0000256" key="1">
    <source>
        <dbReference type="SAM" id="SignalP"/>
    </source>
</evidence>
<accession>A0A1C4EZQ7</accession>
<organism evidence="2 3">
    <name type="scientific">Chitinophaga costaii</name>
    <dbReference type="NCBI Taxonomy" id="1335309"/>
    <lineage>
        <taxon>Bacteria</taxon>
        <taxon>Pseudomonadati</taxon>
        <taxon>Bacteroidota</taxon>
        <taxon>Chitinophagia</taxon>
        <taxon>Chitinophagales</taxon>
        <taxon>Chitinophagaceae</taxon>
        <taxon>Chitinophaga</taxon>
    </lineage>
</organism>
<keyword evidence="1" id="KW-0732">Signal</keyword>